<keyword evidence="5" id="KW-0997">Cell inner membrane</keyword>
<evidence type="ECO:0000313" key="11">
    <source>
        <dbReference type="EMBL" id="MBK0401779.1"/>
    </source>
</evidence>
<proteinExistence type="inferred from homology"/>
<keyword evidence="6" id="KW-0812">Transmembrane</keyword>
<comment type="caution">
    <text evidence="11">The sequence shown here is derived from an EMBL/GenBank/DDBJ whole genome shotgun (WGS) entry which is preliminary data.</text>
</comment>
<dbReference type="NCBIfam" id="TIGR01352">
    <property type="entry name" value="tonB_Cterm"/>
    <property type="match status" value="1"/>
</dbReference>
<dbReference type="InterPro" id="IPR051045">
    <property type="entry name" value="TonB-dependent_transducer"/>
</dbReference>
<dbReference type="Proteomes" id="UP000644147">
    <property type="component" value="Unassembled WGS sequence"/>
</dbReference>
<keyword evidence="9" id="KW-0472">Membrane</keyword>
<evidence type="ECO:0000256" key="3">
    <source>
        <dbReference type="ARBA" id="ARBA00022448"/>
    </source>
</evidence>
<sequence>MHHSRLLLLFFIAFSVWVTGCAPSVKVTDSRQPSTTITAGSRNVTVLEHGQPRPNEAESLGIVRISDTGFSTNCSYPEVLKLAREATLKAGGNAMQILQHQTPDSWSTCHRIEVAMLFIPGIANYQPVKPSSIPHPDLEKVKARQKFLYDSLAAISEDVFIEQHPQYPGGQDAMMKFLSSSVKYPETAMRDRISGQVIGSFVVDQNGEITDPKILKSVREDIDQEFIRIIMSMPAWKPGFQNGRAVKVRYNIPIDFWCGRSPKKK</sequence>
<evidence type="ECO:0000256" key="2">
    <source>
        <dbReference type="ARBA" id="ARBA00006555"/>
    </source>
</evidence>
<keyword evidence="8" id="KW-1133">Transmembrane helix</keyword>
<gene>
    <name evidence="11" type="ORF">I5M27_02210</name>
</gene>
<comment type="similarity">
    <text evidence="2">Belongs to the TonB family.</text>
</comment>
<comment type="subcellular location">
    <subcellularLocation>
        <location evidence="1">Cell inner membrane</location>
        <topology evidence="1">Single-pass membrane protein</topology>
        <orientation evidence="1">Periplasmic side</orientation>
    </subcellularLocation>
</comment>
<dbReference type="PANTHER" id="PTHR33446">
    <property type="entry name" value="PROTEIN TONB-RELATED"/>
    <property type="match status" value="1"/>
</dbReference>
<evidence type="ECO:0000259" key="10">
    <source>
        <dbReference type="PROSITE" id="PS52015"/>
    </source>
</evidence>
<dbReference type="EMBL" id="JAEHFX010000001">
    <property type="protein sequence ID" value="MBK0401779.1"/>
    <property type="molecule type" value="Genomic_DNA"/>
</dbReference>
<feature type="domain" description="TonB C-terminal" evidence="10">
    <location>
        <begin position="169"/>
        <end position="265"/>
    </location>
</feature>
<evidence type="ECO:0000256" key="1">
    <source>
        <dbReference type="ARBA" id="ARBA00004383"/>
    </source>
</evidence>
<reference evidence="11 12" key="1">
    <citation type="submission" date="2020-12" db="EMBL/GenBank/DDBJ databases">
        <title>Bacterial novel species Adhaeribacter sp. BT258 isolated from soil.</title>
        <authorList>
            <person name="Jung H.-Y."/>
        </authorList>
    </citation>
    <scope>NUCLEOTIDE SEQUENCE [LARGE SCALE GENOMIC DNA]</scope>
    <source>
        <strain evidence="11 12">BT258</strain>
    </source>
</reference>
<accession>A0ABS1BXA8</accession>
<evidence type="ECO:0000256" key="4">
    <source>
        <dbReference type="ARBA" id="ARBA00022475"/>
    </source>
</evidence>
<dbReference type="Pfam" id="PF03544">
    <property type="entry name" value="TonB_C"/>
    <property type="match status" value="1"/>
</dbReference>
<dbReference type="PANTHER" id="PTHR33446:SF2">
    <property type="entry name" value="PROTEIN TONB"/>
    <property type="match status" value="1"/>
</dbReference>
<organism evidence="11 12">
    <name type="scientific">Adhaeribacter terrigena</name>
    <dbReference type="NCBI Taxonomy" id="2793070"/>
    <lineage>
        <taxon>Bacteria</taxon>
        <taxon>Pseudomonadati</taxon>
        <taxon>Bacteroidota</taxon>
        <taxon>Cytophagia</taxon>
        <taxon>Cytophagales</taxon>
        <taxon>Hymenobacteraceae</taxon>
        <taxon>Adhaeribacter</taxon>
    </lineage>
</organism>
<dbReference type="PROSITE" id="PS51257">
    <property type="entry name" value="PROKAR_LIPOPROTEIN"/>
    <property type="match status" value="1"/>
</dbReference>
<evidence type="ECO:0000256" key="9">
    <source>
        <dbReference type="ARBA" id="ARBA00023136"/>
    </source>
</evidence>
<dbReference type="RefSeq" id="WP_200504390.1">
    <property type="nucleotide sequence ID" value="NZ_JAEHFX010000001.1"/>
</dbReference>
<evidence type="ECO:0000256" key="8">
    <source>
        <dbReference type="ARBA" id="ARBA00022989"/>
    </source>
</evidence>
<protein>
    <submittedName>
        <fullName evidence="11">Energy transducer TonB</fullName>
    </submittedName>
</protein>
<dbReference type="SUPFAM" id="SSF74653">
    <property type="entry name" value="TolA/TonB C-terminal domain"/>
    <property type="match status" value="1"/>
</dbReference>
<keyword evidence="12" id="KW-1185">Reference proteome</keyword>
<keyword evidence="3" id="KW-0813">Transport</keyword>
<keyword evidence="4" id="KW-1003">Cell membrane</keyword>
<evidence type="ECO:0000256" key="6">
    <source>
        <dbReference type="ARBA" id="ARBA00022692"/>
    </source>
</evidence>
<evidence type="ECO:0000256" key="5">
    <source>
        <dbReference type="ARBA" id="ARBA00022519"/>
    </source>
</evidence>
<keyword evidence="7" id="KW-0653">Protein transport</keyword>
<dbReference type="InterPro" id="IPR037682">
    <property type="entry name" value="TonB_C"/>
</dbReference>
<name>A0ABS1BXA8_9BACT</name>
<dbReference type="Gene3D" id="3.30.1150.10">
    <property type="match status" value="1"/>
</dbReference>
<dbReference type="InterPro" id="IPR006260">
    <property type="entry name" value="TonB/TolA_C"/>
</dbReference>
<dbReference type="PROSITE" id="PS52015">
    <property type="entry name" value="TONB_CTD"/>
    <property type="match status" value="1"/>
</dbReference>
<evidence type="ECO:0000256" key="7">
    <source>
        <dbReference type="ARBA" id="ARBA00022927"/>
    </source>
</evidence>
<evidence type="ECO:0000313" key="12">
    <source>
        <dbReference type="Proteomes" id="UP000644147"/>
    </source>
</evidence>